<accession>A0AAD8I518</accession>
<evidence type="ECO:0000256" key="2">
    <source>
        <dbReference type="ARBA" id="ARBA00023242"/>
    </source>
</evidence>
<comment type="subcellular location">
    <subcellularLocation>
        <location evidence="1">Nucleus</location>
    </subcellularLocation>
</comment>
<evidence type="ECO:0000256" key="1">
    <source>
        <dbReference type="ARBA" id="ARBA00004123"/>
    </source>
</evidence>
<evidence type="ECO:0000313" key="5">
    <source>
        <dbReference type="EMBL" id="KAK1379236.1"/>
    </source>
</evidence>
<keyword evidence="6" id="KW-1185">Reference proteome</keyword>
<keyword evidence="3" id="KW-1133">Transmembrane helix</keyword>
<name>A0AAD8I518_9APIA</name>
<evidence type="ECO:0000313" key="6">
    <source>
        <dbReference type="Proteomes" id="UP001237642"/>
    </source>
</evidence>
<reference evidence="5" key="2">
    <citation type="submission" date="2023-05" db="EMBL/GenBank/DDBJ databases">
        <authorList>
            <person name="Schelkunov M.I."/>
        </authorList>
    </citation>
    <scope>NUCLEOTIDE SEQUENCE</scope>
    <source>
        <strain evidence="5">Hsosn_3</strain>
        <tissue evidence="5">Leaf</tissue>
    </source>
</reference>
<dbReference type="GO" id="GO:0005634">
    <property type="term" value="C:nucleus"/>
    <property type="evidence" value="ECO:0007669"/>
    <property type="project" value="UniProtKB-SubCell"/>
</dbReference>
<proteinExistence type="predicted"/>
<dbReference type="PANTHER" id="PTHR36968">
    <property type="entry name" value="HOMEOBOX-DDT DOMAIN PROTEIN RLT2"/>
    <property type="match status" value="1"/>
</dbReference>
<keyword evidence="3" id="KW-0812">Transmembrane</keyword>
<comment type="caution">
    <text evidence="5">The sequence shown here is derived from an EMBL/GenBank/DDBJ whole genome shotgun (WGS) entry which is preliminary data.</text>
</comment>
<dbReference type="Proteomes" id="UP001237642">
    <property type="component" value="Unassembled WGS sequence"/>
</dbReference>
<protein>
    <submittedName>
        <fullName evidence="5">Homeobox-DDT domain protein RLT3-like</fullName>
    </submittedName>
</protein>
<dbReference type="Pfam" id="PF15613">
    <property type="entry name" value="WSD"/>
    <property type="match status" value="1"/>
</dbReference>
<dbReference type="GO" id="GO:0006357">
    <property type="term" value="P:regulation of transcription by RNA polymerase II"/>
    <property type="evidence" value="ECO:0007669"/>
    <property type="project" value="InterPro"/>
</dbReference>
<dbReference type="InterPro" id="IPR044977">
    <property type="entry name" value="RLT1-3"/>
</dbReference>
<dbReference type="PANTHER" id="PTHR36968:SF8">
    <property type="entry name" value="HOMEOBOX-DDT DOMAIN PROTEIN RLT3 ISOFORM X1"/>
    <property type="match status" value="1"/>
</dbReference>
<feature type="domain" description="WHIM2" evidence="4">
    <location>
        <begin position="9"/>
        <end position="56"/>
    </location>
</feature>
<keyword evidence="3" id="KW-0472">Membrane</keyword>
<dbReference type="InterPro" id="IPR028941">
    <property type="entry name" value="WHIM2_dom"/>
</dbReference>
<feature type="transmembrane region" description="Helical" evidence="3">
    <location>
        <begin position="231"/>
        <end position="252"/>
    </location>
</feature>
<dbReference type="GO" id="GO:0003677">
    <property type="term" value="F:DNA binding"/>
    <property type="evidence" value="ECO:0007669"/>
    <property type="project" value="UniProtKB-KW"/>
</dbReference>
<reference evidence="5" key="1">
    <citation type="submission" date="2023-02" db="EMBL/GenBank/DDBJ databases">
        <title>Genome of toxic invasive species Heracleum sosnowskyi carries increased number of genes despite the absence of recent whole-genome duplications.</title>
        <authorList>
            <person name="Schelkunov M."/>
            <person name="Shtratnikova V."/>
            <person name="Makarenko M."/>
            <person name="Klepikova A."/>
            <person name="Omelchenko D."/>
            <person name="Novikova G."/>
            <person name="Obukhova E."/>
            <person name="Bogdanov V."/>
            <person name="Penin A."/>
            <person name="Logacheva M."/>
        </authorList>
    </citation>
    <scope>NUCLEOTIDE SEQUENCE</scope>
    <source>
        <strain evidence="5">Hsosn_3</strain>
        <tissue evidence="5">Leaf</tissue>
    </source>
</reference>
<organism evidence="5 6">
    <name type="scientific">Heracleum sosnowskyi</name>
    <dbReference type="NCBI Taxonomy" id="360622"/>
    <lineage>
        <taxon>Eukaryota</taxon>
        <taxon>Viridiplantae</taxon>
        <taxon>Streptophyta</taxon>
        <taxon>Embryophyta</taxon>
        <taxon>Tracheophyta</taxon>
        <taxon>Spermatophyta</taxon>
        <taxon>Magnoliopsida</taxon>
        <taxon>eudicotyledons</taxon>
        <taxon>Gunneridae</taxon>
        <taxon>Pentapetalae</taxon>
        <taxon>asterids</taxon>
        <taxon>campanulids</taxon>
        <taxon>Apiales</taxon>
        <taxon>Apiaceae</taxon>
        <taxon>Apioideae</taxon>
        <taxon>apioid superclade</taxon>
        <taxon>Tordylieae</taxon>
        <taxon>Tordyliinae</taxon>
        <taxon>Heracleum</taxon>
    </lineage>
</organism>
<keyword evidence="5" id="KW-0238">DNA-binding</keyword>
<gene>
    <name evidence="5" type="ORF">POM88_025980</name>
</gene>
<dbReference type="EMBL" id="JAUIZM010000006">
    <property type="protein sequence ID" value="KAK1379236.1"/>
    <property type="molecule type" value="Genomic_DNA"/>
</dbReference>
<sequence>MGPCNDHDPGHRRLYFESSENGQWEVIDTIESLCTLLLALDSRGSREACLLSSLEKLQAPLCQAMSSSPDNFRSCQPAQFDCSDSSTLRGESSSAVSDVDNNSWLSKIGNDHPVLTATSVLETEKKRDQQKKKWSRLQAFDLWVWNSFYLGLNAVKHGKKSFLNSLARCEHCHDLYWRDEKHCKICHSTFELDFDIEERYAIHAATCRNNGDDNVFPRHKVLSSQLQSLKAAIYAIEVSYLLVINFMCNFMISQQQTVSH</sequence>
<keyword evidence="5" id="KW-0371">Homeobox</keyword>
<dbReference type="AlphaFoldDB" id="A0AAD8I518"/>
<keyword evidence="2" id="KW-0539">Nucleus</keyword>
<evidence type="ECO:0000259" key="4">
    <source>
        <dbReference type="Pfam" id="PF15613"/>
    </source>
</evidence>
<evidence type="ECO:0000256" key="3">
    <source>
        <dbReference type="SAM" id="Phobius"/>
    </source>
</evidence>